<gene>
    <name evidence="2" type="ORF">TeGR_g4604</name>
</gene>
<evidence type="ECO:0000256" key="1">
    <source>
        <dbReference type="SAM" id="MobiDB-lite"/>
    </source>
</evidence>
<name>A0ABQ6MPL3_9STRA</name>
<keyword evidence="3" id="KW-1185">Reference proteome</keyword>
<comment type="caution">
    <text evidence="2">The sequence shown here is derived from an EMBL/GenBank/DDBJ whole genome shotgun (WGS) entry which is preliminary data.</text>
</comment>
<dbReference type="EMBL" id="BRYB01004346">
    <property type="protein sequence ID" value="GMI29598.1"/>
    <property type="molecule type" value="Genomic_DNA"/>
</dbReference>
<protein>
    <submittedName>
        <fullName evidence="2">Uncharacterized protein</fullName>
    </submittedName>
</protein>
<feature type="region of interest" description="Disordered" evidence="1">
    <location>
        <begin position="1"/>
        <end position="22"/>
    </location>
</feature>
<proteinExistence type="predicted"/>
<accession>A0ABQ6MPL3</accession>
<sequence>DSASADLPPSFDISDTSSRAPPSGPYVLLPFYARHDPNGELLDLLKHLRRNRLLAVASGFLLSPLRSRDLPLVPAPDPSDPPDGFRLFPPAAVVRVSGLGDLPLDLLRRHPAFSRARSLSRAPGGGADALFGSAADARRCLEKCRWGDAHVVRVEAGGEVRDLQVSLLG</sequence>
<dbReference type="Proteomes" id="UP001165060">
    <property type="component" value="Unassembled WGS sequence"/>
</dbReference>
<evidence type="ECO:0000313" key="3">
    <source>
        <dbReference type="Proteomes" id="UP001165060"/>
    </source>
</evidence>
<organism evidence="2 3">
    <name type="scientific">Tetraparma gracilis</name>
    <dbReference type="NCBI Taxonomy" id="2962635"/>
    <lineage>
        <taxon>Eukaryota</taxon>
        <taxon>Sar</taxon>
        <taxon>Stramenopiles</taxon>
        <taxon>Ochrophyta</taxon>
        <taxon>Bolidophyceae</taxon>
        <taxon>Parmales</taxon>
        <taxon>Triparmaceae</taxon>
        <taxon>Tetraparma</taxon>
    </lineage>
</organism>
<feature type="non-terminal residue" evidence="2">
    <location>
        <position position="1"/>
    </location>
</feature>
<evidence type="ECO:0000313" key="2">
    <source>
        <dbReference type="EMBL" id="GMI29598.1"/>
    </source>
</evidence>
<reference evidence="2 3" key="1">
    <citation type="journal article" date="2023" name="Commun. Biol.">
        <title>Genome analysis of Parmales, the sister group of diatoms, reveals the evolutionary specialization of diatoms from phago-mixotrophs to photoautotrophs.</title>
        <authorList>
            <person name="Ban H."/>
            <person name="Sato S."/>
            <person name="Yoshikawa S."/>
            <person name="Yamada K."/>
            <person name="Nakamura Y."/>
            <person name="Ichinomiya M."/>
            <person name="Sato N."/>
            <person name="Blanc-Mathieu R."/>
            <person name="Endo H."/>
            <person name="Kuwata A."/>
            <person name="Ogata H."/>
        </authorList>
    </citation>
    <scope>NUCLEOTIDE SEQUENCE [LARGE SCALE GENOMIC DNA]</scope>
</reference>